<keyword evidence="8" id="KW-1185">Reference proteome</keyword>
<dbReference type="Pfam" id="PF01436">
    <property type="entry name" value="NHL"/>
    <property type="match status" value="1"/>
</dbReference>
<dbReference type="EMBL" id="CAJNOH010002429">
    <property type="protein sequence ID" value="CAF1292728.1"/>
    <property type="molecule type" value="Genomic_DNA"/>
</dbReference>
<evidence type="ECO:0000256" key="3">
    <source>
        <dbReference type="ARBA" id="ARBA00023180"/>
    </source>
</evidence>
<evidence type="ECO:0000256" key="1">
    <source>
        <dbReference type="ARBA" id="ARBA00022729"/>
    </source>
</evidence>
<dbReference type="SUPFAM" id="SSF63829">
    <property type="entry name" value="Calcium-dependent phosphotriesterase"/>
    <property type="match status" value="2"/>
</dbReference>
<evidence type="ECO:0000313" key="7">
    <source>
        <dbReference type="Proteomes" id="UP000663854"/>
    </source>
</evidence>
<dbReference type="GO" id="GO:0005576">
    <property type="term" value="C:extracellular region"/>
    <property type="evidence" value="ECO:0007669"/>
    <property type="project" value="TreeGrafter"/>
</dbReference>
<feature type="repeat" description="NHL" evidence="4">
    <location>
        <begin position="245"/>
        <end position="277"/>
    </location>
</feature>
<evidence type="ECO:0000313" key="8">
    <source>
        <dbReference type="Proteomes" id="UP000663870"/>
    </source>
</evidence>
<accession>A0A815CV57</accession>
<dbReference type="PROSITE" id="PS51125">
    <property type="entry name" value="NHL"/>
    <property type="match status" value="1"/>
</dbReference>
<proteinExistence type="predicted"/>
<protein>
    <submittedName>
        <fullName evidence="5">Uncharacterized protein</fullName>
    </submittedName>
</protein>
<keyword evidence="2" id="KW-0677">Repeat</keyword>
<dbReference type="EMBL" id="CAJNOL010003603">
    <property type="protein sequence ID" value="CAF1568479.1"/>
    <property type="molecule type" value="Genomic_DNA"/>
</dbReference>
<dbReference type="InterPro" id="IPR011042">
    <property type="entry name" value="6-blade_b-propeller_TolB-like"/>
</dbReference>
<dbReference type="InterPro" id="IPR001258">
    <property type="entry name" value="NHL_repeat"/>
</dbReference>
<dbReference type="PANTHER" id="PTHR10680:SF28">
    <property type="entry name" value="SMP-30_GLUCONOLACTONASE_LRE-LIKE REGION DOMAIN-CONTAINING PROTEIN"/>
    <property type="match status" value="1"/>
</dbReference>
<sequence>MPFGLYVDDENTIYVADSDNDRVLAWSLNTTSGQVIAGGNGKGDTLNQLFKPTDVIMDRSTNELLICDRGNRRVVRWPHRDGLHGDILLSNIDCFGLTMDDRWFLYVTIIDKAEIRRFKLGESHGTVVAGGNGEGERLDQFNGPAYLYVDRDYSLYVSDSSNHRVVKWVKGAKEGEVVAGGHGPGSDFKQLSHPFGVLVDKMGTVYVADQVTPLRGTDVPLMQQARWSDNGTTVAGGHGNGEQLHQLNMPIGLYVDDDNTIYVADSVNHRVLAWSPNATTGQVVAGGNGKGSALNQLVEPRDVIMDRSTNKLLICDRGNRRVVSWPHRDGLRGDIVLSSIACFGLTMDDRWFLYVTITDTAEVLRFKLGESHGTVVAGGNGIGARLDQFNQPTFLYVDQDYSLYVSDMQNHRVVKWLEDAKQGEVVAGGNGAGIVNNN</sequence>
<evidence type="ECO:0000256" key="4">
    <source>
        <dbReference type="PROSITE-ProRule" id="PRU00504"/>
    </source>
</evidence>
<name>A0A815CV57_9BILA</name>
<dbReference type="Proteomes" id="UP000663854">
    <property type="component" value="Unassembled WGS sequence"/>
</dbReference>
<evidence type="ECO:0000256" key="2">
    <source>
        <dbReference type="ARBA" id="ARBA00022737"/>
    </source>
</evidence>
<keyword evidence="3" id="KW-0325">Glycoprotein</keyword>
<dbReference type="CDD" id="cd05819">
    <property type="entry name" value="NHL"/>
    <property type="match status" value="1"/>
</dbReference>
<dbReference type="Gene3D" id="2.120.10.30">
    <property type="entry name" value="TolB, C-terminal domain"/>
    <property type="match status" value="4"/>
</dbReference>
<dbReference type="Proteomes" id="UP000663870">
    <property type="component" value="Unassembled WGS sequence"/>
</dbReference>
<organism evidence="5 7">
    <name type="scientific">Rotaria sordida</name>
    <dbReference type="NCBI Taxonomy" id="392033"/>
    <lineage>
        <taxon>Eukaryota</taxon>
        <taxon>Metazoa</taxon>
        <taxon>Spiralia</taxon>
        <taxon>Gnathifera</taxon>
        <taxon>Rotifera</taxon>
        <taxon>Eurotatoria</taxon>
        <taxon>Bdelloidea</taxon>
        <taxon>Philodinida</taxon>
        <taxon>Philodinidae</taxon>
        <taxon>Rotaria</taxon>
    </lineage>
</organism>
<reference evidence="5" key="1">
    <citation type="submission" date="2021-02" db="EMBL/GenBank/DDBJ databases">
        <authorList>
            <person name="Nowell W R."/>
        </authorList>
    </citation>
    <scope>NUCLEOTIDE SEQUENCE</scope>
</reference>
<evidence type="ECO:0000313" key="6">
    <source>
        <dbReference type="EMBL" id="CAF1568479.1"/>
    </source>
</evidence>
<dbReference type="SUPFAM" id="SSF101898">
    <property type="entry name" value="NHL repeat"/>
    <property type="match status" value="1"/>
</dbReference>
<keyword evidence="1" id="KW-0732">Signal</keyword>
<comment type="caution">
    <text evidence="5">The sequence shown here is derived from an EMBL/GenBank/DDBJ whole genome shotgun (WGS) entry which is preliminary data.</text>
</comment>
<gene>
    <name evidence="6" type="ORF">JXQ802_LOCUS44967</name>
    <name evidence="5" type="ORF">PYM288_LOCUS29483</name>
</gene>
<dbReference type="AlphaFoldDB" id="A0A815CV57"/>
<dbReference type="PANTHER" id="PTHR10680">
    <property type="entry name" value="PEPTIDYL-GLYCINE ALPHA-AMIDATING MONOOXYGENASE"/>
    <property type="match status" value="1"/>
</dbReference>
<evidence type="ECO:0000313" key="5">
    <source>
        <dbReference type="EMBL" id="CAF1292728.1"/>
    </source>
</evidence>